<evidence type="ECO:0000256" key="2">
    <source>
        <dbReference type="ARBA" id="ARBA00022771"/>
    </source>
</evidence>
<reference evidence="6" key="1">
    <citation type="journal article" date="2023" name="Mol. Biol. Evol.">
        <title>Third-Generation Sequencing Reveals the Adaptive Role of the Epigenome in Three Deep-Sea Polychaetes.</title>
        <authorList>
            <person name="Perez M."/>
            <person name="Aroh O."/>
            <person name="Sun Y."/>
            <person name="Lan Y."/>
            <person name="Juniper S.K."/>
            <person name="Young C.R."/>
            <person name="Angers B."/>
            <person name="Qian P.Y."/>
        </authorList>
    </citation>
    <scope>NUCLEOTIDE SEQUENCE</scope>
    <source>
        <strain evidence="6">P08H-3</strain>
    </source>
</reference>
<keyword evidence="1" id="KW-0479">Metal-binding</keyword>
<keyword evidence="3" id="KW-0833">Ubl conjugation pathway</keyword>
<keyword evidence="2" id="KW-0863">Zinc-finger</keyword>
<dbReference type="InterPro" id="IPR001810">
    <property type="entry name" value="F-box_dom"/>
</dbReference>
<dbReference type="InterPro" id="IPR001293">
    <property type="entry name" value="Znf_TRAF"/>
</dbReference>
<evidence type="ECO:0000256" key="4">
    <source>
        <dbReference type="ARBA" id="ARBA00022833"/>
    </source>
</evidence>
<dbReference type="Gene3D" id="3.30.40.150">
    <property type="entry name" value="TRAF-like zinc-finger, N-terminal subdomain"/>
    <property type="match status" value="1"/>
</dbReference>
<dbReference type="InterPro" id="IPR031890">
    <property type="entry name" value="Fbxo30/Fbxo40"/>
</dbReference>
<dbReference type="AlphaFoldDB" id="A0AAD9JMF3"/>
<dbReference type="Pfam" id="PF15966">
    <property type="entry name" value="F-box_4"/>
    <property type="match status" value="1"/>
</dbReference>
<dbReference type="InterPro" id="IPR013083">
    <property type="entry name" value="Znf_RING/FYVE/PHD"/>
</dbReference>
<evidence type="ECO:0000256" key="1">
    <source>
        <dbReference type="ARBA" id="ARBA00022723"/>
    </source>
</evidence>
<dbReference type="PANTHER" id="PTHR15933">
    <property type="entry name" value="PROTEIN CBG16327"/>
    <property type="match status" value="1"/>
</dbReference>
<dbReference type="PROSITE" id="PS50181">
    <property type="entry name" value="FBOX"/>
    <property type="match status" value="1"/>
</dbReference>
<sequence length="590" mass="66088">MERSMDDHTHCDHCIRRGCHEGCPIASCDQFCGAVFHACKQSEHLLLCPLVRVPCINQENGCPHIMPRYRRGAHLSTCPASVICCTNEWNRRPLVDKRESLSSHILTSGEVEAKELDVALMLRDQRFLNKALEQNNNKQLPVMSLVAPYCSNQVIRNSDIASLSEHFRSSAPPGLQNSICNQLFSIGGKAFDADSAIGGCGASNLSSGASGKCDTGQNVMPVISQPFGNIVCDGCDIGIKGNNRMNTPNADVQHTFQMHSDNNEQDSAALSRRLTTSAYEVLNNDIQANSHSTCSDLTSTEQIPGDGNECKHSLSTASSTPVLCLDLTIDSLTRYQPKQDSIFTFMCAQVFRRDQYGAHVKNIHSEIYAGLNGWLVQRCPLACYGCPFSVRRMFPNNEHSQVVYSTVVESFGIQPSPTETGSRTDNSSSTDKHVPLLVELPAEVLEHIARFLDGFSLNNLALTCRLLRDVCYNILPDKGIVVGEWECEQVNGRKHWFTAHYKWRFSVASSPIDNWMLTSFGMISTHLKHCAFYRCVPQSTERVRLPGLDESFTAFKNNFHLVNRYYRFHQRDYRQNLIAQQLRLLQRPLQ</sequence>
<proteinExistence type="predicted"/>
<evidence type="ECO:0000259" key="5">
    <source>
        <dbReference type="PROSITE" id="PS50181"/>
    </source>
</evidence>
<evidence type="ECO:0000256" key="3">
    <source>
        <dbReference type="ARBA" id="ARBA00022786"/>
    </source>
</evidence>
<organism evidence="6 7">
    <name type="scientific">Paralvinella palmiformis</name>
    <dbReference type="NCBI Taxonomy" id="53620"/>
    <lineage>
        <taxon>Eukaryota</taxon>
        <taxon>Metazoa</taxon>
        <taxon>Spiralia</taxon>
        <taxon>Lophotrochozoa</taxon>
        <taxon>Annelida</taxon>
        <taxon>Polychaeta</taxon>
        <taxon>Sedentaria</taxon>
        <taxon>Canalipalpata</taxon>
        <taxon>Terebellida</taxon>
        <taxon>Terebelliformia</taxon>
        <taxon>Alvinellidae</taxon>
        <taxon>Paralvinella</taxon>
    </lineage>
</organism>
<protein>
    <recommendedName>
        <fullName evidence="5">F-box domain-containing protein</fullName>
    </recommendedName>
</protein>
<dbReference type="InterPro" id="IPR036047">
    <property type="entry name" value="F-box-like_dom_sf"/>
</dbReference>
<feature type="domain" description="F-box" evidence="5">
    <location>
        <begin position="434"/>
        <end position="470"/>
    </location>
</feature>
<comment type="caution">
    <text evidence="6">The sequence shown here is derived from an EMBL/GenBank/DDBJ whole genome shotgun (WGS) entry which is preliminary data.</text>
</comment>
<gene>
    <name evidence="6" type="ORF">LSH36_231g03017</name>
</gene>
<dbReference type="SUPFAM" id="SSF81383">
    <property type="entry name" value="F-box domain"/>
    <property type="match status" value="1"/>
</dbReference>
<dbReference type="InterPro" id="IPR043013">
    <property type="entry name" value="Znf_TRAF_N"/>
</dbReference>
<dbReference type="Gene3D" id="3.30.40.10">
    <property type="entry name" value="Zinc/RING finger domain, C3HC4 (zinc finger)"/>
    <property type="match status" value="1"/>
</dbReference>
<keyword evidence="4" id="KW-0862">Zinc</keyword>
<dbReference type="Proteomes" id="UP001208570">
    <property type="component" value="Unassembled WGS sequence"/>
</dbReference>
<evidence type="ECO:0000313" key="7">
    <source>
        <dbReference type="Proteomes" id="UP001208570"/>
    </source>
</evidence>
<dbReference type="EMBL" id="JAODUP010000231">
    <property type="protein sequence ID" value="KAK2155791.1"/>
    <property type="molecule type" value="Genomic_DNA"/>
</dbReference>
<dbReference type="GO" id="GO:0061630">
    <property type="term" value="F:ubiquitin protein ligase activity"/>
    <property type="evidence" value="ECO:0007669"/>
    <property type="project" value="InterPro"/>
</dbReference>
<name>A0AAD9JMF3_9ANNE</name>
<dbReference type="PANTHER" id="PTHR15933:SF20">
    <property type="entry name" value="F-BOX DOMAIN-CONTAINING PROTEIN"/>
    <property type="match status" value="1"/>
</dbReference>
<dbReference type="SUPFAM" id="SSF49599">
    <property type="entry name" value="TRAF domain-like"/>
    <property type="match status" value="1"/>
</dbReference>
<accession>A0AAD9JMF3</accession>
<dbReference type="SMART" id="SM00256">
    <property type="entry name" value="FBOX"/>
    <property type="match status" value="1"/>
</dbReference>
<keyword evidence="7" id="KW-1185">Reference proteome</keyword>
<dbReference type="GO" id="GO:0008270">
    <property type="term" value="F:zinc ion binding"/>
    <property type="evidence" value="ECO:0007669"/>
    <property type="project" value="UniProtKB-KW"/>
</dbReference>
<evidence type="ECO:0000313" key="6">
    <source>
        <dbReference type="EMBL" id="KAK2155791.1"/>
    </source>
</evidence>
<dbReference type="Pfam" id="PF15965">
    <property type="entry name" value="zf-TRAF_2"/>
    <property type="match status" value="1"/>
</dbReference>